<comment type="similarity">
    <text evidence="1">Belongs to the peptidase M16 family.</text>
</comment>
<name>A0A0Q0BJ25_PSESI</name>
<reference evidence="9 10" key="1">
    <citation type="submission" date="2015-09" db="EMBL/GenBank/DDBJ databases">
        <title>Genome announcement of multiple Pseudomonas syringae strains.</title>
        <authorList>
            <person name="Thakur S."/>
            <person name="Wang P.W."/>
            <person name="Gong Y."/>
            <person name="Weir B.S."/>
            <person name="Guttman D.S."/>
        </authorList>
    </citation>
    <scope>NUCLEOTIDE SEQUENCE [LARGE SCALE GENOMIC DNA]</scope>
    <source>
        <strain evidence="9 10">ICMP3882</strain>
    </source>
</reference>
<proteinExistence type="inferred from homology"/>
<dbReference type="Gene3D" id="3.30.830.10">
    <property type="entry name" value="Metalloenzyme, LuxS/M16 peptidase-like"/>
    <property type="match status" value="4"/>
</dbReference>
<dbReference type="PANTHER" id="PTHR43690">
    <property type="entry name" value="NARDILYSIN"/>
    <property type="match status" value="1"/>
</dbReference>
<evidence type="ECO:0000256" key="2">
    <source>
        <dbReference type="ARBA" id="ARBA00022670"/>
    </source>
</evidence>
<evidence type="ECO:0000256" key="4">
    <source>
        <dbReference type="ARBA" id="ARBA00022833"/>
    </source>
</evidence>
<feature type="domain" description="Peptidase M16 C-terminal" evidence="8">
    <location>
        <begin position="339"/>
        <end position="514"/>
    </location>
</feature>
<evidence type="ECO:0000256" key="3">
    <source>
        <dbReference type="ARBA" id="ARBA00022801"/>
    </source>
</evidence>
<evidence type="ECO:0000256" key="6">
    <source>
        <dbReference type="SAM" id="MobiDB-lite"/>
    </source>
</evidence>
<dbReference type="InterPro" id="IPR011249">
    <property type="entry name" value="Metalloenz_LuxS/M16"/>
</dbReference>
<evidence type="ECO:0000259" key="7">
    <source>
        <dbReference type="Pfam" id="PF00675"/>
    </source>
</evidence>
<accession>A0A0Q0BJ25</accession>
<evidence type="ECO:0000313" key="9">
    <source>
        <dbReference type="EMBL" id="KPY46836.1"/>
    </source>
</evidence>
<evidence type="ECO:0000313" key="10">
    <source>
        <dbReference type="Proteomes" id="UP000050554"/>
    </source>
</evidence>
<feature type="compositionally biased region" description="Basic residues" evidence="6">
    <location>
        <begin position="34"/>
        <end position="55"/>
    </location>
</feature>
<feature type="region of interest" description="Disordered" evidence="6">
    <location>
        <begin position="1"/>
        <end position="87"/>
    </location>
</feature>
<dbReference type="InterPro" id="IPR050626">
    <property type="entry name" value="Peptidase_M16"/>
</dbReference>
<dbReference type="InterPro" id="IPR007863">
    <property type="entry name" value="Peptidase_M16_C"/>
</dbReference>
<keyword evidence="4" id="KW-0862">Zinc</keyword>
<dbReference type="GO" id="GO:0008237">
    <property type="term" value="F:metallopeptidase activity"/>
    <property type="evidence" value="ECO:0007669"/>
    <property type="project" value="UniProtKB-KW"/>
</dbReference>
<dbReference type="EMBL" id="LJRF01000116">
    <property type="protein sequence ID" value="KPY46836.1"/>
    <property type="molecule type" value="Genomic_DNA"/>
</dbReference>
<keyword evidence="3" id="KW-0378">Hydrolase</keyword>
<evidence type="ECO:0000256" key="5">
    <source>
        <dbReference type="ARBA" id="ARBA00023049"/>
    </source>
</evidence>
<keyword evidence="5" id="KW-0482">Metalloprotease</keyword>
<dbReference type="GO" id="GO:0046872">
    <property type="term" value="F:metal ion binding"/>
    <property type="evidence" value="ECO:0007669"/>
    <property type="project" value="InterPro"/>
</dbReference>
<organism evidence="9 10">
    <name type="scientific">Pseudomonas syringae pv. ribicola</name>
    <dbReference type="NCBI Taxonomy" id="55398"/>
    <lineage>
        <taxon>Bacteria</taxon>
        <taxon>Pseudomonadati</taxon>
        <taxon>Pseudomonadota</taxon>
        <taxon>Gammaproteobacteria</taxon>
        <taxon>Pseudomonadales</taxon>
        <taxon>Pseudomonadaceae</taxon>
        <taxon>Pseudomonas</taxon>
    </lineage>
</organism>
<dbReference type="GO" id="GO:0006508">
    <property type="term" value="P:proteolysis"/>
    <property type="evidence" value="ECO:0007669"/>
    <property type="project" value="UniProtKB-KW"/>
</dbReference>
<dbReference type="Proteomes" id="UP000050554">
    <property type="component" value="Unassembled WGS sequence"/>
</dbReference>
<evidence type="ECO:0000259" key="8">
    <source>
        <dbReference type="Pfam" id="PF05193"/>
    </source>
</evidence>
<dbReference type="PATRIC" id="fig|55398.3.peg.2276"/>
<comment type="caution">
    <text evidence="9">The sequence shown here is derived from an EMBL/GenBank/DDBJ whole genome shotgun (WGS) entry which is preliminary data.</text>
</comment>
<feature type="compositionally biased region" description="Basic residues" evidence="6">
    <location>
        <begin position="1"/>
        <end position="11"/>
    </location>
</feature>
<feature type="compositionally biased region" description="Basic residues" evidence="6">
    <location>
        <begin position="75"/>
        <end position="85"/>
    </location>
</feature>
<feature type="domain" description="Peptidase M16 N-terminal" evidence="7">
    <location>
        <begin position="190"/>
        <end position="295"/>
    </location>
</feature>
<sequence>MDSAHDHHHRNPATAPDLEQLLPLPRPLRPDRQHQRRRDHRWQKRLGLRNRKRQRGPYLGHARRLGAANRQGRSGVRRGGRHQRCRPGELHRQPWRQHHLRGRSSVLAGSRLPLLTARSSSTPLKTFQPGYLMNKIIMSLIGLLMLGGCARMLDRQEAQVWDDQVTRGQLSNGLKYRLVRETGQPGRIDMRLTVKAGSVDEEEDQVGVAHMVEHLNFYSRGQQSRDIRSLMNQWGWIQGRSYNAMTSYDRTQYLLSPSGGTVQTEQALQALATLTLAQDYTAENLERERPIVIEEWRGGLGVAQRMNDQRTASQRIGSRYPAHRTIGNEAAIRSARISNLKDFQQRWYVPNNMLLTVVGDIDPATLPARIEHWFGQAKTKALPDKGYRELPLQPTLKIARLQDSQSGSNQVTLLFRLHEAASRTSTLDGVRERLIDRLTLNALQTQLRRQPREPGVRSLTVQKSLIGDQSSVLGIAAGVEGQEHAAALRQLLNEIERLRRHGLQATDMDKEREAIRDIARRMLSENRPRTFEQWVTGLNDAATQNKVVSSKHDIASHYLAVLDTVTLEDINARLVRWTDNQDQVLQLTAPGLTALELPAVSDVQALMAQVRRSTLAPPEPVNVAAEVAVPDLPDVPAAVSTGKVIGRKLFAEQNVEHWQLSNGDKLVWLKRDGDKGRFVMQADSSAGFMTPDLPYWRNQMAVQLAGQSAPEGWDEEQIRRWRSESGTSLSLNQQANRLQIDVTTVDAKSDLPASQRLQALLQTYRLGQAVNIDAGAVEQARDELADELSRNTVNVRERQDKALRELQYGPETWLTPTAQDVAQVQTSQLNSDWQRLSQAPVTYYLIADVEPQVLQPLIESELASIKRGAALNPQVRVQRDGRHQQSLAIGIEPRALLQVITFKPHPWTPEDAARISALQEIANAALKRQLRGEASGVYRLSFDSTLNQQSQRIESRLSFSSDPARVEELWQLANKTLSSLPVTLSEKDAATARSRLKQQERLRQDDPQTQLRRLILSERHWGDPRYLTEQARLPDALTVTALKRLAGELFNGRNQVQLRLLPAPQATAGQ</sequence>
<dbReference type="Pfam" id="PF05193">
    <property type="entry name" value="Peptidase_M16_C"/>
    <property type="match status" value="1"/>
</dbReference>
<protein>
    <submittedName>
        <fullName evidence="9">Peptidase M16 domain-containing protein</fullName>
    </submittedName>
</protein>
<dbReference type="Pfam" id="PF00675">
    <property type="entry name" value="Peptidase_M16"/>
    <property type="match status" value="1"/>
</dbReference>
<gene>
    <name evidence="9" type="ORF">ALO47_05301</name>
</gene>
<dbReference type="PANTHER" id="PTHR43690:SF17">
    <property type="entry name" value="PROTEIN YHJJ"/>
    <property type="match status" value="1"/>
</dbReference>
<dbReference type="AlphaFoldDB" id="A0A0Q0BJ25"/>
<keyword evidence="2" id="KW-0645">Protease</keyword>
<dbReference type="InterPro" id="IPR011765">
    <property type="entry name" value="Pept_M16_N"/>
</dbReference>
<dbReference type="SUPFAM" id="SSF63411">
    <property type="entry name" value="LuxS/MPP-like metallohydrolase"/>
    <property type="match status" value="3"/>
</dbReference>
<evidence type="ECO:0000256" key="1">
    <source>
        <dbReference type="ARBA" id="ARBA00007261"/>
    </source>
</evidence>